<accession>A0A4P9XAR5</accession>
<protein>
    <submittedName>
        <fullName evidence="3">Uncharacterized protein</fullName>
    </submittedName>
</protein>
<feature type="compositionally biased region" description="Basic and acidic residues" evidence="1">
    <location>
        <begin position="153"/>
        <end position="167"/>
    </location>
</feature>
<keyword evidence="2" id="KW-1133">Transmembrane helix</keyword>
<gene>
    <name evidence="3" type="ORF">CXG81DRAFT_17909</name>
</gene>
<keyword evidence="4" id="KW-1185">Reference proteome</keyword>
<reference evidence="4" key="1">
    <citation type="journal article" date="2018" name="Nat. Microbiol.">
        <title>Leveraging single-cell genomics to expand the fungal tree of life.</title>
        <authorList>
            <person name="Ahrendt S.R."/>
            <person name="Quandt C.A."/>
            <person name="Ciobanu D."/>
            <person name="Clum A."/>
            <person name="Salamov A."/>
            <person name="Andreopoulos B."/>
            <person name="Cheng J.F."/>
            <person name="Woyke T."/>
            <person name="Pelin A."/>
            <person name="Henrissat B."/>
            <person name="Reynolds N.K."/>
            <person name="Benny G.L."/>
            <person name="Smith M.E."/>
            <person name="James T.Y."/>
            <person name="Grigoriev I.V."/>
        </authorList>
    </citation>
    <scope>NUCLEOTIDE SEQUENCE [LARGE SCALE GENOMIC DNA]</scope>
    <source>
        <strain evidence="4">ATCC 52028</strain>
    </source>
</reference>
<feature type="region of interest" description="Disordered" evidence="1">
    <location>
        <begin position="138"/>
        <end position="177"/>
    </location>
</feature>
<sequence>MPTFARSGVMTAAPLPPSLVNGPPRHSSCTFPSITEVYYAVDSPLPTPHPVSQSLHLSIFLSACDFALSFSAATAAFVMFTMLSLGRSLAIMAAMIASIAMWTSASPFPTDPQAIDEWHQKVASSAFTSQIAEQALAEVLPKDRDSSSNTAKRKAEDAADQSSDRRPPPTPTKTFYDPVRAMVVNSFEPKDREMIDVSSSSGASMPGPIGVVTEEGRHGSRDNGPAFTDLLALVNGHRLRYQEAIAKAKSIRAVLEPYSLSVEELHGYLNELTNTGRRSRTTALTQVLPYFQLTYRHKSHYPPIETSEGLPKKNKQRKEGKASLKNPTRLPVRLIPKSDLFARPLKEYTDALATKKQLEASKAHREAVKSSQETNANFEKQLVTLNQSIDRSARAIEHLVDEATIAYKGIERVYLNHEVGTSVLIAHTKFKKWIAASLKAAARREFMLDQCLAKTTYISSVLSSLEPPNKGKVQGALVK</sequence>
<proteinExistence type="predicted"/>
<organism evidence="3 4">
    <name type="scientific">Caulochytrium protostelioides</name>
    <dbReference type="NCBI Taxonomy" id="1555241"/>
    <lineage>
        <taxon>Eukaryota</taxon>
        <taxon>Fungi</taxon>
        <taxon>Fungi incertae sedis</taxon>
        <taxon>Chytridiomycota</taxon>
        <taxon>Chytridiomycota incertae sedis</taxon>
        <taxon>Chytridiomycetes</taxon>
        <taxon>Caulochytriales</taxon>
        <taxon>Caulochytriaceae</taxon>
        <taxon>Caulochytrium</taxon>
    </lineage>
</organism>
<feature type="region of interest" description="Disordered" evidence="1">
    <location>
        <begin position="301"/>
        <end position="327"/>
    </location>
</feature>
<feature type="transmembrane region" description="Helical" evidence="2">
    <location>
        <begin position="85"/>
        <end position="105"/>
    </location>
</feature>
<dbReference type="AlphaFoldDB" id="A0A4P9XAR5"/>
<dbReference type="Proteomes" id="UP000274922">
    <property type="component" value="Unassembled WGS sequence"/>
</dbReference>
<evidence type="ECO:0000313" key="3">
    <source>
        <dbReference type="EMBL" id="RKP02467.1"/>
    </source>
</evidence>
<evidence type="ECO:0000313" key="4">
    <source>
        <dbReference type="Proteomes" id="UP000274922"/>
    </source>
</evidence>
<evidence type="ECO:0000256" key="2">
    <source>
        <dbReference type="SAM" id="Phobius"/>
    </source>
</evidence>
<keyword evidence="2" id="KW-0472">Membrane</keyword>
<name>A0A4P9XAR5_9FUNG</name>
<keyword evidence="2" id="KW-0812">Transmembrane</keyword>
<evidence type="ECO:0000256" key="1">
    <source>
        <dbReference type="SAM" id="MobiDB-lite"/>
    </source>
</evidence>
<dbReference type="EMBL" id="ML014143">
    <property type="protein sequence ID" value="RKP02467.1"/>
    <property type="molecule type" value="Genomic_DNA"/>
</dbReference>